<feature type="non-terminal residue" evidence="2">
    <location>
        <position position="121"/>
    </location>
</feature>
<accession>A0AAV5WAS3</accession>
<evidence type="ECO:0000313" key="3">
    <source>
        <dbReference type="Proteomes" id="UP001432322"/>
    </source>
</evidence>
<comment type="caution">
    <text evidence="2">The sequence shown here is derived from an EMBL/GenBank/DDBJ whole genome shotgun (WGS) entry which is preliminary data.</text>
</comment>
<evidence type="ECO:0000256" key="1">
    <source>
        <dbReference type="SAM" id="SignalP"/>
    </source>
</evidence>
<reference evidence="2" key="1">
    <citation type="submission" date="2023-10" db="EMBL/GenBank/DDBJ databases">
        <title>Genome assembly of Pristionchus species.</title>
        <authorList>
            <person name="Yoshida K."/>
            <person name="Sommer R.J."/>
        </authorList>
    </citation>
    <scope>NUCLEOTIDE SEQUENCE</scope>
    <source>
        <strain evidence="2">RS5133</strain>
    </source>
</reference>
<keyword evidence="3" id="KW-1185">Reference proteome</keyword>
<protein>
    <submittedName>
        <fullName evidence="2">Uncharacterized protein</fullName>
    </submittedName>
</protein>
<feature type="chain" id="PRO_5043741961" evidence="1">
    <location>
        <begin position="19"/>
        <end position="121"/>
    </location>
</feature>
<evidence type="ECO:0000313" key="2">
    <source>
        <dbReference type="EMBL" id="GMT27745.1"/>
    </source>
</evidence>
<proteinExistence type="predicted"/>
<keyword evidence="1" id="KW-0732">Signal</keyword>
<gene>
    <name evidence="2" type="ORF">PFISCL1PPCAC_19042</name>
</gene>
<feature type="signal peptide" evidence="1">
    <location>
        <begin position="1"/>
        <end position="18"/>
    </location>
</feature>
<dbReference type="AlphaFoldDB" id="A0AAV5WAS3"/>
<sequence>RIFLFIVLVTTLISMIASIPTQEVAKEQIKEASIVLLDEVRLHYPEYFTAEEMEDLQREIIEFALLHKSPQTDASKEWRLLLAGSTRFSRLSLKIGVLMGRIVGDLLVLKEAGSRSLIDQV</sequence>
<organism evidence="2 3">
    <name type="scientific">Pristionchus fissidentatus</name>
    <dbReference type="NCBI Taxonomy" id="1538716"/>
    <lineage>
        <taxon>Eukaryota</taxon>
        <taxon>Metazoa</taxon>
        <taxon>Ecdysozoa</taxon>
        <taxon>Nematoda</taxon>
        <taxon>Chromadorea</taxon>
        <taxon>Rhabditida</taxon>
        <taxon>Rhabditina</taxon>
        <taxon>Diplogasteromorpha</taxon>
        <taxon>Diplogasteroidea</taxon>
        <taxon>Neodiplogasteridae</taxon>
        <taxon>Pristionchus</taxon>
    </lineage>
</organism>
<feature type="non-terminal residue" evidence="2">
    <location>
        <position position="1"/>
    </location>
</feature>
<name>A0AAV5WAS3_9BILA</name>
<dbReference type="EMBL" id="BTSY01000005">
    <property type="protein sequence ID" value="GMT27745.1"/>
    <property type="molecule type" value="Genomic_DNA"/>
</dbReference>
<dbReference type="Proteomes" id="UP001432322">
    <property type="component" value="Unassembled WGS sequence"/>
</dbReference>